<organism evidence="5 6">
    <name type="scientific">Pomacea canaliculata</name>
    <name type="common">Golden apple snail</name>
    <dbReference type="NCBI Taxonomy" id="400727"/>
    <lineage>
        <taxon>Eukaryota</taxon>
        <taxon>Metazoa</taxon>
        <taxon>Spiralia</taxon>
        <taxon>Lophotrochozoa</taxon>
        <taxon>Mollusca</taxon>
        <taxon>Gastropoda</taxon>
        <taxon>Caenogastropoda</taxon>
        <taxon>Architaenioglossa</taxon>
        <taxon>Ampullarioidea</taxon>
        <taxon>Ampullariidae</taxon>
        <taxon>Pomacea</taxon>
    </lineage>
</organism>
<sequence>MHITFSGDRNTKLTEEQRAVSITGYVGLNRPDVVDSLNSVVQQLLQQHVRVSRPDDVMHYSRLLMCLPSLYGISSKMVERLFCRHINRNTDMEVLLKELLQNL</sequence>
<evidence type="ECO:0000313" key="5">
    <source>
        <dbReference type="EMBL" id="PVD36785.1"/>
    </source>
</evidence>
<evidence type="ECO:0000313" key="6">
    <source>
        <dbReference type="Proteomes" id="UP000245119"/>
    </source>
</evidence>
<evidence type="ECO:0000256" key="2">
    <source>
        <dbReference type="ARBA" id="ARBA00023163"/>
    </source>
</evidence>
<evidence type="ECO:0000259" key="4">
    <source>
        <dbReference type="PROSITE" id="PS51843"/>
    </source>
</evidence>
<keyword evidence="3" id="KW-0675">Receptor</keyword>
<protein>
    <recommendedName>
        <fullName evidence="4">NR LBD domain-containing protein</fullName>
    </recommendedName>
</protein>
<dbReference type="InterPro" id="IPR000536">
    <property type="entry name" value="Nucl_hrmn_rcpt_lig-bd"/>
</dbReference>
<dbReference type="EMBL" id="PZQS01000002">
    <property type="protein sequence ID" value="PVD36785.1"/>
    <property type="molecule type" value="Genomic_DNA"/>
</dbReference>
<name>A0A2T7PTN3_POMCA</name>
<dbReference type="InterPro" id="IPR035500">
    <property type="entry name" value="NHR-like_dom_sf"/>
</dbReference>
<proteinExistence type="predicted"/>
<accession>A0A2T7PTN3</accession>
<reference evidence="5 6" key="1">
    <citation type="submission" date="2018-04" db="EMBL/GenBank/DDBJ databases">
        <title>The genome of golden apple snail Pomacea canaliculata provides insight into stress tolerance and invasive adaptation.</title>
        <authorList>
            <person name="Liu C."/>
            <person name="Liu B."/>
            <person name="Ren Y."/>
            <person name="Zhang Y."/>
            <person name="Wang H."/>
            <person name="Li S."/>
            <person name="Jiang F."/>
            <person name="Yin L."/>
            <person name="Zhang G."/>
            <person name="Qian W."/>
            <person name="Fan W."/>
        </authorList>
    </citation>
    <scope>NUCLEOTIDE SEQUENCE [LARGE SCALE GENOMIC DNA]</scope>
    <source>
        <strain evidence="5">SZHN2017</strain>
        <tissue evidence="5">Muscle</tissue>
    </source>
</reference>
<dbReference type="Gene3D" id="1.10.565.10">
    <property type="entry name" value="Retinoid X Receptor"/>
    <property type="match status" value="1"/>
</dbReference>
<evidence type="ECO:0000256" key="3">
    <source>
        <dbReference type="ARBA" id="ARBA00023170"/>
    </source>
</evidence>
<keyword evidence="1" id="KW-0805">Transcription regulation</keyword>
<feature type="domain" description="NR LBD" evidence="4">
    <location>
        <begin position="1"/>
        <end position="103"/>
    </location>
</feature>
<comment type="caution">
    <text evidence="5">The sequence shown here is derived from an EMBL/GenBank/DDBJ whole genome shotgun (WGS) entry which is preliminary data.</text>
</comment>
<dbReference type="AlphaFoldDB" id="A0A2T7PTN3"/>
<evidence type="ECO:0000256" key="1">
    <source>
        <dbReference type="ARBA" id="ARBA00023015"/>
    </source>
</evidence>
<dbReference type="PROSITE" id="PS51843">
    <property type="entry name" value="NR_LBD"/>
    <property type="match status" value="1"/>
</dbReference>
<keyword evidence="6" id="KW-1185">Reference proteome</keyword>
<dbReference type="SUPFAM" id="SSF48508">
    <property type="entry name" value="Nuclear receptor ligand-binding domain"/>
    <property type="match status" value="1"/>
</dbReference>
<dbReference type="OrthoDB" id="9926883at2759"/>
<keyword evidence="2" id="KW-0804">Transcription</keyword>
<gene>
    <name evidence="5" type="ORF">C0Q70_03775</name>
</gene>
<dbReference type="Proteomes" id="UP000245119">
    <property type="component" value="Linkage Group LG2"/>
</dbReference>